<name>A0AAX6HQL5_IRIPA</name>
<sequence>MVLWIRQRGSCRFRRLTAVARGLCGGGEKALASGVTVADPGEIWRLMVAHEL</sequence>
<evidence type="ECO:0000313" key="1">
    <source>
        <dbReference type="EMBL" id="KAJ6842971.1"/>
    </source>
</evidence>
<keyword evidence="2" id="KW-1185">Reference proteome</keyword>
<protein>
    <submittedName>
        <fullName evidence="1">Uncharacterized protein</fullName>
    </submittedName>
</protein>
<dbReference type="Proteomes" id="UP001140949">
    <property type="component" value="Unassembled WGS sequence"/>
</dbReference>
<evidence type="ECO:0000313" key="2">
    <source>
        <dbReference type="Proteomes" id="UP001140949"/>
    </source>
</evidence>
<dbReference type="AlphaFoldDB" id="A0AAX6HQL5"/>
<reference evidence="1" key="2">
    <citation type="submission" date="2023-04" db="EMBL/GenBank/DDBJ databases">
        <authorList>
            <person name="Bruccoleri R.E."/>
            <person name="Oakeley E.J."/>
            <person name="Faust A.-M."/>
            <person name="Dessus-Babus S."/>
            <person name="Altorfer M."/>
            <person name="Burckhardt D."/>
            <person name="Oertli M."/>
            <person name="Naumann U."/>
            <person name="Petersen F."/>
            <person name="Wong J."/>
        </authorList>
    </citation>
    <scope>NUCLEOTIDE SEQUENCE</scope>
    <source>
        <strain evidence="1">GSM-AAB239-AS_SAM_17_03QT</strain>
        <tissue evidence="1">Leaf</tissue>
    </source>
</reference>
<proteinExistence type="predicted"/>
<organism evidence="1 2">
    <name type="scientific">Iris pallida</name>
    <name type="common">Sweet iris</name>
    <dbReference type="NCBI Taxonomy" id="29817"/>
    <lineage>
        <taxon>Eukaryota</taxon>
        <taxon>Viridiplantae</taxon>
        <taxon>Streptophyta</taxon>
        <taxon>Embryophyta</taxon>
        <taxon>Tracheophyta</taxon>
        <taxon>Spermatophyta</taxon>
        <taxon>Magnoliopsida</taxon>
        <taxon>Liliopsida</taxon>
        <taxon>Asparagales</taxon>
        <taxon>Iridaceae</taxon>
        <taxon>Iridoideae</taxon>
        <taxon>Irideae</taxon>
        <taxon>Iris</taxon>
    </lineage>
</organism>
<gene>
    <name evidence="1" type="ORF">M6B38_299500</name>
</gene>
<dbReference type="EMBL" id="JANAVB010007399">
    <property type="protein sequence ID" value="KAJ6842971.1"/>
    <property type="molecule type" value="Genomic_DNA"/>
</dbReference>
<reference evidence="1" key="1">
    <citation type="journal article" date="2023" name="GigaByte">
        <title>Genome assembly of the bearded iris, Iris pallida Lam.</title>
        <authorList>
            <person name="Bruccoleri R.E."/>
            <person name="Oakeley E.J."/>
            <person name="Faust A.M.E."/>
            <person name="Altorfer M."/>
            <person name="Dessus-Babus S."/>
            <person name="Burckhardt D."/>
            <person name="Oertli M."/>
            <person name="Naumann U."/>
            <person name="Petersen F."/>
            <person name="Wong J."/>
        </authorList>
    </citation>
    <scope>NUCLEOTIDE SEQUENCE</scope>
    <source>
        <strain evidence="1">GSM-AAB239-AS_SAM_17_03QT</strain>
    </source>
</reference>
<comment type="caution">
    <text evidence="1">The sequence shown here is derived from an EMBL/GenBank/DDBJ whole genome shotgun (WGS) entry which is preliminary data.</text>
</comment>
<accession>A0AAX6HQL5</accession>